<dbReference type="PROSITE" id="PS51375">
    <property type="entry name" value="PPR"/>
    <property type="match status" value="6"/>
</dbReference>
<organism evidence="4 5">
    <name type="scientific">Tetracentron sinense</name>
    <name type="common">Spur-leaf</name>
    <dbReference type="NCBI Taxonomy" id="13715"/>
    <lineage>
        <taxon>Eukaryota</taxon>
        <taxon>Viridiplantae</taxon>
        <taxon>Streptophyta</taxon>
        <taxon>Embryophyta</taxon>
        <taxon>Tracheophyta</taxon>
        <taxon>Spermatophyta</taxon>
        <taxon>Magnoliopsida</taxon>
        <taxon>Trochodendrales</taxon>
        <taxon>Trochodendraceae</taxon>
        <taxon>Tetracentron</taxon>
    </lineage>
</organism>
<feature type="repeat" description="PPR" evidence="3">
    <location>
        <begin position="181"/>
        <end position="211"/>
    </location>
</feature>
<comment type="similarity">
    <text evidence="2">Belongs to the PPR family. PCMP-E subfamily.</text>
</comment>
<dbReference type="OMA" id="WFFEAMP"/>
<protein>
    <recommendedName>
        <fullName evidence="6">Pentatricopeptide repeat-containing protein</fullName>
    </recommendedName>
</protein>
<evidence type="ECO:0000256" key="2">
    <source>
        <dbReference type="ARBA" id="ARBA00061659"/>
    </source>
</evidence>
<dbReference type="Proteomes" id="UP000655225">
    <property type="component" value="Unassembled WGS sequence"/>
</dbReference>
<gene>
    <name evidence="4" type="ORF">HHK36_024069</name>
</gene>
<feature type="repeat" description="PPR" evidence="3">
    <location>
        <begin position="79"/>
        <end position="113"/>
    </location>
</feature>
<dbReference type="NCBIfam" id="TIGR00756">
    <property type="entry name" value="PPR"/>
    <property type="match status" value="4"/>
</dbReference>
<dbReference type="Pfam" id="PF20431">
    <property type="entry name" value="E_motif"/>
    <property type="match status" value="1"/>
</dbReference>
<name>A0A835D3T1_TETSI</name>
<feature type="repeat" description="PPR" evidence="3">
    <location>
        <begin position="247"/>
        <end position="277"/>
    </location>
</feature>
<dbReference type="AlphaFoldDB" id="A0A835D3T1"/>
<dbReference type="FunFam" id="1.25.40.10:FF:000125">
    <property type="entry name" value="Pentatricopeptide repeat-containing protein"/>
    <property type="match status" value="1"/>
</dbReference>
<comment type="caution">
    <text evidence="4">The sequence shown here is derived from an EMBL/GenBank/DDBJ whole genome shotgun (WGS) entry which is preliminary data.</text>
</comment>
<keyword evidence="1" id="KW-0677">Repeat</keyword>
<dbReference type="Gene3D" id="1.25.40.10">
    <property type="entry name" value="Tetratricopeptide repeat domain"/>
    <property type="match status" value="4"/>
</dbReference>
<evidence type="ECO:0008006" key="6">
    <source>
        <dbReference type="Google" id="ProtNLM"/>
    </source>
</evidence>
<accession>A0A835D3T1</accession>
<feature type="repeat" description="PPR" evidence="3">
    <location>
        <begin position="344"/>
        <end position="378"/>
    </location>
</feature>
<evidence type="ECO:0000313" key="4">
    <source>
        <dbReference type="EMBL" id="KAF8389553.1"/>
    </source>
</evidence>
<evidence type="ECO:0000313" key="5">
    <source>
        <dbReference type="Proteomes" id="UP000655225"/>
    </source>
</evidence>
<dbReference type="EMBL" id="JABCRI010000018">
    <property type="protein sequence ID" value="KAF8389553.1"/>
    <property type="molecule type" value="Genomic_DNA"/>
</dbReference>
<dbReference type="InterPro" id="IPR046960">
    <property type="entry name" value="PPR_At4g14850-like_plant"/>
</dbReference>
<proteinExistence type="inferred from homology"/>
<dbReference type="GO" id="GO:0009451">
    <property type="term" value="P:RNA modification"/>
    <property type="evidence" value="ECO:0007669"/>
    <property type="project" value="InterPro"/>
</dbReference>
<dbReference type="PANTHER" id="PTHR47926">
    <property type="entry name" value="PENTATRICOPEPTIDE REPEAT-CONTAINING PROTEIN"/>
    <property type="match status" value="1"/>
</dbReference>
<dbReference type="InterPro" id="IPR011990">
    <property type="entry name" value="TPR-like_helical_dom_sf"/>
</dbReference>
<feature type="repeat" description="PPR" evidence="3">
    <location>
        <begin position="313"/>
        <end position="343"/>
    </location>
</feature>
<dbReference type="GO" id="GO:0003723">
    <property type="term" value="F:RNA binding"/>
    <property type="evidence" value="ECO:0007669"/>
    <property type="project" value="InterPro"/>
</dbReference>
<dbReference type="FunFam" id="1.25.40.10:FF:000334">
    <property type="entry name" value="Pentatricopeptide repeat-containing protein"/>
    <property type="match status" value="1"/>
</dbReference>
<reference evidence="4 5" key="1">
    <citation type="submission" date="2020-04" db="EMBL/GenBank/DDBJ databases">
        <title>Plant Genome Project.</title>
        <authorList>
            <person name="Zhang R.-G."/>
        </authorList>
    </citation>
    <scope>NUCLEOTIDE SEQUENCE [LARGE SCALE GENOMIC DNA]</scope>
    <source>
        <strain evidence="4">YNK0</strain>
        <tissue evidence="4">Leaf</tissue>
    </source>
</reference>
<evidence type="ECO:0000256" key="3">
    <source>
        <dbReference type="PROSITE-ProRule" id="PRU00708"/>
    </source>
</evidence>
<feature type="repeat" description="PPR" evidence="3">
    <location>
        <begin position="212"/>
        <end position="246"/>
    </location>
</feature>
<sequence>MVSGYLARKMAQLHHPVLSQALTAFTNISQLKPIHAHVVTSGVAKDVFTTARLLAFAAVSHSGDLHYAQTIFHHFQHPTLFMFNTIIRGFSQSTHPLQSLPFYLRMLRSGIPPDNFTFPFLLRSCSISSSLVLGQQLHAHLLKFGLDCDVYVVNNTITMYSSCRELNSARQLFEECFCLVDVISWTALVTGYSNSGQIDVARQFFDRMPCRNTVSWNAMIAGYAHSGKMDEARRLFDEMPERDVASWSAMISGYSQCGMCKEAFGLCREMIGAGVVPNEPALVSAVSACAQLRALEEGMWLHGYIEEEKVEVNVTLGTAILDMYGKCGSIEKALRVFNEMPRKNVFSWNSMIAGLALNGYEKQALWLFWRMLMVGPAPNGITFIAVLSGCSHSGLVVAGCRIFDLMTKVYQIKPQLEHYGCMVDLLGRAGLIKEALDFVEQMPIEPHPGLWGALVGACRIHGDVELGEELGKRLIELEPHHSGRYVLLSNIFAAAKRWDDVAMVRTLLKNRKVFKTPGNSIVQKT</sequence>
<dbReference type="OrthoDB" id="330671at2759"/>
<dbReference type="InterPro" id="IPR002885">
    <property type="entry name" value="PPR_rpt"/>
</dbReference>
<evidence type="ECO:0000256" key="1">
    <source>
        <dbReference type="ARBA" id="ARBA00022737"/>
    </source>
</evidence>
<keyword evidence="5" id="KW-1185">Reference proteome</keyword>
<dbReference type="FunFam" id="1.25.40.10:FF:000470">
    <property type="entry name" value="Pentatricopeptide repeat-containing protein At5g66520"/>
    <property type="match status" value="1"/>
</dbReference>
<dbReference type="GO" id="GO:0048731">
    <property type="term" value="P:system development"/>
    <property type="evidence" value="ECO:0007669"/>
    <property type="project" value="UniProtKB-ARBA"/>
</dbReference>
<dbReference type="InterPro" id="IPR046848">
    <property type="entry name" value="E_motif"/>
</dbReference>
<dbReference type="PANTHER" id="PTHR47926:SF463">
    <property type="entry name" value="PENTATRICOPEPTIDE REPEAT-CONTAINING PROTEIN"/>
    <property type="match status" value="1"/>
</dbReference>
<dbReference type="Pfam" id="PF01535">
    <property type="entry name" value="PPR"/>
    <property type="match status" value="7"/>
</dbReference>